<dbReference type="EMBL" id="MU250540">
    <property type="protein sequence ID" value="KAG7444396.1"/>
    <property type="molecule type" value="Genomic_DNA"/>
</dbReference>
<dbReference type="Proteomes" id="UP000812287">
    <property type="component" value="Unassembled WGS sequence"/>
</dbReference>
<gene>
    <name evidence="1" type="ORF">BT62DRAFT_934060</name>
</gene>
<accession>A0A9P8AR02</accession>
<evidence type="ECO:0000313" key="2">
    <source>
        <dbReference type="Proteomes" id="UP000812287"/>
    </source>
</evidence>
<name>A0A9P8AR02_9AGAR</name>
<evidence type="ECO:0000313" key="1">
    <source>
        <dbReference type="EMBL" id="KAG7444396.1"/>
    </source>
</evidence>
<dbReference type="OrthoDB" id="2873318at2759"/>
<dbReference type="GeneID" id="66108964"/>
<protein>
    <submittedName>
        <fullName evidence="1">Uncharacterized protein</fullName>
    </submittedName>
</protein>
<organism evidence="1 2">
    <name type="scientific">Guyanagaster necrorhizus</name>
    <dbReference type="NCBI Taxonomy" id="856835"/>
    <lineage>
        <taxon>Eukaryota</taxon>
        <taxon>Fungi</taxon>
        <taxon>Dikarya</taxon>
        <taxon>Basidiomycota</taxon>
        <taxon>Agaricomycotina</taxon>
        <taxon>Agaricomycetes</taxon>
        <taxon>Agaricomycetidae</taxon>
        <taxon>Agaricales</taxon>
        <taxon>Marasmiineae</taxon>
        <taxon>Physalacriaceae</taxon>
        <taxon>Guyanagaster</taxon>
    </lineage>
</organism>
<proteinExistence type="predicted"/>
<keyword evidence="2" id="KW-1185">Reference proteome</keyword>
<dbReference type="AlphaFoldDB" id="A0A9P8AR02"/>
<dbReference type="RefSeq" id="XP_043037896.1">
    <property type="nucleotide sequence ID" value="XM_043186667.1"/>
</dbReference>
<sequence>MTTLPSELVETIIYDAWHSEMPSSVRMSFMTSCSRVNQMWKAVYAPIASRDIYITNVAYIYYLCDIAQFQKSIIYHDFIPRLTLSITCFVDLRKNAQDRYAKEVSKILMQLPNYVGFKALFRDIRYISCEFIWSGSGQRPHLRVLHGLPIHVICRRYLSESHHAACRARMDVDISITNPDLSSSLYYDNQSEAFTHALNEVDITAYSFSPLLPHTQKIVSDALWFHQTWYKSELPGDLEFINWRLWMASKRPHPGAWVEPPSFDSSNIHWSRIKMAYGPVLSPEIRTAELIFIETIRRF</sequence>
<reference evidence="1" key="1">
    <citation type="submission" date="2020-11" db="EMBL/GenBank/DDBJ databases">
        <title>Adaptations for nitrogen fixation in a non-lichenized fungal sporocarp promotes dispersal by wood-feeding termites.</title>
        <authorList>
            <consortium name="DOE Joint Genome Institute"/>
            <person name="Koch R.A."/>
            <person name="Yoon G."/>
            <person name="Arayal U."/>
            <person name="Lail K."/>
            <person name="Amirebrahimi M."/>
            <person name="Labutti K."/>
            <person name="Lipzen A."/>
            <person name="Riley R."/>
            <person name="Barry K."/>
            <person name="Henrissat B."/>
            <person name="Grigoriev I.V."/>
            <person name="Herr J.R."/>
            <person name="Aime M.C."/>
        </authorList>
    </citation>
    <scope>NUCLEOTIDE SEQUENCE</scope>
    <source>
        <strain evidence="1">MCA 3950</strain>
    </source>
</reference>
<comment type="caution">
    <text evidence="1">The sequence shown here is derived from an EMBL/GenBank/DDBJ whole genome shotgun (WGS) entry which is preliminary data.</text>
</comment>